<dbReference type="PANTHER" id="PTHR23227:SF67">
    <property type="entry name" value="CRANIOFACIAL DEVELOPMENT PROTEIN 2-LIKE"/>
    <property type="match status" value="1"/>
</dbReference>
<dbReference type="AlphaFoldDB" id="A0A183GAJ2"/>
<dbReference type="WBParaSite" id="HPBE_0001904201-mRNA-1">
    <property type="protein sequence ID" value="HPBE_0001904201-mRNA-1"/>
    <property type="gene ID" value="HPBE_0001904201"/>
</dbReference>
<keyword evidence="2" id="KW-1185">Reference proteome</keyword>
<proteinExistence type="predicted"/>
<name>A0A183GAJ2_HELPZ</name>
<dbReference type="InterPro" id="IPR027124">
    <property type="entry name" value="Swc5/CFDP1/2"/>
</dbReference>
<reference evidence="1 2" key="1">
    <citation type="submission" date="2018-11" db="EMBL/GenBank/DDBJ databases">
        <authorList>
            <consortium name="Pathogen Informatics"/>
        </authorList>
    </citation>
    <scope>NUCLEOTIDE SEQUENCE [LARGE SCALE GENOMIC DNA]</scope>
</reference>
<dbReference type="PANTHER" id="PTHR23227">
    <property type="entry name" value="BUCENTAUR RELATED"/>
    <property type="match status" value="1"/>
</dbReference>
<dbReference type="InterPro" id="IPR036691">
    <property type="entry name" value="Endo/exonu/phosph_ase_sf"/>
</dbReference>
<dbReference type="Gene3D" id="3.60.10.10">
    <property type="entry name" value="Endonuclease/exonuclease/phosphatase"/>
    <property type="match status" value="1"/>
</dbReference>
<protein>
    <submittedName>
        <fullName evidence="3">Glutamine amidotransferase type-2 domain-containing protein</fullName>
    </submittedName>
</protein>
<reference evidence="3" key="2">
    <citation type="submission" date="2019-09" db="UniProtKB">
        <authorList>
            <consortium name="WormBaseParasite"/>
        </authorList>
    </citation>
    <scope>IDENTIFICATION</scope>
</reference>
<dbReference type="EMBL" id="UZAH01031087">
    <property type="protein sequence ID" value="VDP13807.1"/>
    <property type="molecule type" value="Genomic_DNA"/>
</dbReference>
<accession>A0A3P8AHM1</accession>
<organism evidence="2 3">
    <name type="scientific">Heligmosomoides polygyrus</name>
    <name type="common">Parasitic roundworm</name>
    <dbReference type="NCBI Taxonomy" id="6339"/>
    <lineage>
        <taxon>Eukaryota</taxon>
        <taxon>Metazoa</taxon>
        <taxon>Ecdysozoa</taxon>
        <taxon>Nematoda</taxon>
        <taxon>Chromadorea</taxon>
        <taxon>Rhabditida</taxon>
        <taxon>Rhabditina</taxon>
        <taxon>Rhabditomorpha</taxon>
        <taxon>Strongyloidea</taxon>
        <taxon>Heligmosomidae</taxon>
        <taxon>Heligmosomoides</taxon>
    </lineage>
</organism>
<evidence type="ECO:0000313" key="2">
    <source>
        <dbReference type="Proteomes" id="UP000050761"/>
    </source>
</evidence>
<sequence length="265" mass="30112">MKIVVAPKKRLYHFFSAYAPQTGCSNQAKDEFWSLLDEKKAEVPSKDVIVVAGSLDGHVGAAKDGYSCHGGFGYGSRNADGKRFLEYARSHNLTIREHQDSDFVLVKDRDRKLVTDAKIVPYERVAPQHRPLHFEDRASETETGRAMRCTKNQVVANEREGSSCGFSRAFATVAETWKKATDSIRQAAQLELCFTKPGRRKVDKQTWLWTNDVEAKACHYHRGNDVYCMSDVLAEISHEVVLSISIRLLLGCFELRRNVHQRRSY</sequence>
<gene>
    <name evidence="1" type="ORF">HPBE_LOCUS19041</name>
</gene>
<dbReference type="Proteomes" id="UP000050761">
    <property type="component" value="Unassembled WGS sequence"/>
</dbReference>
<evidence type="ECO:0000313" key="3">
    <source>
        <dbReference type="WBParaSite" id="HPBE_0001904201-mRNA-1"/>
    </source>
</evidence>
<accession>A0A183GAJ2</accession>
<evidence type="ECO:0000313" key="1">
    <source>
        <dbReference type="EMBL" id="VDP13807.1"/>
    </source>
</evidence>
<dbReference type="OrthoDB" id="418748at2759"/>